<dbReference type="Pfam" id="PF01058">
    <property type="entry name" value="Oxidored_q6"/>
    <property type="match status" value="1"/>
</dbReference>
<evidence type="ECO:0000259" key="4">
    <source>
        <dbReference type="PROSITE" id="PS51379"/>
    </source>
</evidence>
<dbReference type="KEGG" id="mpd:MCP_2453"/>
<dbReference type="PANTHER" id="PTHR42845:SF2">
    <property type="entry name" value="F420-NON-REDUCING HYDROGENASE VHU SUBUNIT G"/>
    <property type="match status" value="1"/>
</dbReference>
<dbReference type="Gene3D" id="3.40.50.700">
    <property type="entry name" value="NADH:ubiquinone oxidoreductase-like, 20kDa subunit"/>
    <property type="match status" value="1"/>
</dbReference>
<dbReference type="AlphaFoldDB" id="D1Z1F3"/>
<reference evidence="5 6" key="1">
    <citation type="journal article" date="2007" name="Appl. Environ. Microbiol.">
        <title>Isolation of key methanogens for global methane emission from rice paddy fields: a novel isolate affiliated with the clone cluster rice cluster I.</title>
        <authorList>
            <person name="Sakai S."/>
            <person name="Imachi H."/>
            <person name="Sekiguchi Y."/>
            <person name="Ohashi A."/>
            <person name="Harada H."/>
            <person name="Kamagata Y."/>
        </authorList>
    </citation>
    <scope>NUCLEOTIDE SEQUENCE [LARGE SCALE GENOMIC DNA]</scope>
    <source>
        <strain evidence="6">DSM 17711 / JCM 13418 / NBRC 101707 / SANAE</strain>
    </source>
</reference>
<feature type="domain" description="4Fe-4S ferredoxin-type" evidence="4">
    <location>
        <begin position="167"/>
        <end position="196"/>
    </location>
</feature>
<dbReference type="eggNOG" id="arCOG02473">
    <property type="taxonomic scope" value="Archaea"/>
</dbReference>
<dbReference type="Proteomes" id="UP000001882">
    <property type="component" value="Chromosome"/>
</dbReference>
<dbReference type="GO" id="GO:0016151">
    <property type="term" value="F:nickel cation binding"/>
    <property type="evidence" value="ECO:0007669"/>
    <property type="project" value="InterPro"/>
</dbReference>
<dbReference type="PROSITE" id="PS51379">
    <property type="entry name" value="4FE4S_FER_2"/>
    <property type="match status" value="2"/>
</dbReference>
<name>D1Z1F3_METPS</name>
<comment type="similarity">
    <text evidence="1">Belongs to the FrhG family.</text>
</comment>
<dbReference type="InterPro" id="IPR017681">
    <property type="entry name" value="Coenz_F420_hydrogenase_gsu"/>
</dbReference>
<dbReference type="InterPro" id="IPR051349">
    <property type="entry name" value="Hydrogenase_assoc-protein"/>
</dbReference>
<dbReference type="GO" id="GO:0050660">
    <property type="term" value="F:flavin adenine dinucleotide binding"/>
    <property type="evidence" value="ECO:0007669"/>
    <property type="project" value="InterPro"/>
</dbReference>
<dbReference type="PROSITE" id="PS00198">
    <property type="entry name" value="4FE4S_FER_1"/>
    <property type="match status" value="2"/>
</dbReference>
<dbReference type="SUPFAM" id="SSF56770">
    <property type="entry name" value="HydA/Nqo6-like"/>
    <property type="match status" value="1"/>
</dbReference>
<dbReference type="PANTHER" id="PTHR42845">
    <property type="entry name" value="COENZYME F420-REDUCING HYDROGENASE, GAMMA SUBUNIT"/>
    <property type="match status" value="1"/>
</dbReference>
<protein>
    <recommendedName>
        <fullName evidence="3">Coenzyme F420 hydrogenase subunit gamma</fullName>
        <ecNumber evidence="3">1.12.98.1</ecNumber>
    </recommendedName>
</protein>
<organism evidence="5 6">
    <name type="scientific">Methanocella paludicola (strain DSM 17711 / JCM 13418 / NBRC 101707 / SANAE)</name>
    <dbReference type="NCBI Taxonomy" id="304371"/>
    <lineage>
        <taxon>Archaea</taxon>
        <taxon>Methanobacteriati</taxon>
        <taxon>Methanobacteriota</taxon>
        <taxon>Stenosarchaea group</taxon>
        <taxon>Methanomicrobia</taxon>
        <taxon>Methanocellales</taxon>
        <taxon>Methanocellaceae</taxon>
        <taxon>Methanocella</taxon>
    </lineage>
</organism>
<dbReference type="NCBIfam" id="TIGR03294">
    <property type="entry name" value="FrhG"/>
    <property type="match status" value="1"/>
</dbReference>
<dbReference type="InterPro" id="IPR006137">
    <property type="entry name" value="NADH_UbQ_OxRdtase-like_20kDa"/>
</dbReference>
<dbReference type="Gene3D" id="3.30.70.20">
    <property type="match status" value="1"/>
</dbReference>
<evidence type="ECO:0000313" key="5">
    <source>
        <dbReference type="EMBL" id="BAI62525.1"/>
    </source>
</evidence>
<dbReference type="InterPro" id="IPR037024">
    <property type="entry name" value="NiFe_Hase_small_N_sf"/>
</dbReference>
<evidence type="ECO:0000256" key="3">
    <source>
        <dbReference type="NCBIfam" id="TIGR03294"/>
    </source>
</evidence>
<sequence length="235" mass="25602">MSKPKFAYVHLAACSGCEISFLDNFERLLDMMDMVDIEYMTLIKDATDIPKVDIVFVDGAACLQSEDAVETLKKARENATYLVAWGGCSSTATINNFSRGGQLPQPQHESFPPIKRLVKVDASVPGSPPGPGMAYNVIRAFVEGDLDYLKYLSSYSLGGFACGCDLWKDIVDNGLCIGCGACAMACPTRAITMVEGRPNNVFERCVKCGACYAQCPRSFLPTAAIEKLMDRLMED</sequence>
<dbReference type="STRING" id="304371.MCP_2453"/>
<reference evidence="6" key="3">
    <citation type="journal article" date="2011" name="PLoS ONE">
        <title>Genome sequence of a mesophilic hydrogenotrophic methanogen Methanocella paludicola, the first cultivated representative of the order Methanocellales.</title>
        <authorList>
            <person name="Sakai S."/>
            <person name="Takaki Y."/>
            <person name="Shimamura S."/>
            <person name="Sekine M."/>
            <person name="Tajima T."/>
            <person name="Kosugi H."/>
            <person name="Ichikawa N."/>
            <person name="Tasumi E."/>
            <person name="Hiraki A.T."/>
            <person name="Shimizu A."/>
            <person name="Kato Y."/>
            <person name="Nishiko R."/>
            <person name="Mori K."/>
            <person name="Fujita N."/>
            <person name="Imachi H."/>
            <person name="Takai K."/>
        </authorList>
    </citation>
    <scope>NUCLEOTIDE SEQUENCE [LARGE SCALE GENOMIC DNA]</scope>
    <source>
        <strain evidence="6">DSM 17711 / JCM 13418 / NBRC 101707 / SANAE</strain>
    </source>
</reference>
<accession>D1Z1F3</accession>
<dbReference type="InParanoid" id="D1Z1F3"/>
<dbReference type="RefSeq" id="WP_012901199.1">
    <property type="nucleotide sequence ID" value="NC_013665.1"/>
</dbReference>
<dbReference type="GO" id="GO:0050454">
    <property type="term" value="F:coenzyme F420 hydrogenase activity"/>
    <property type="evidence" value="ECO:0007669"/>
    <property type="project" value="UniProtKB-EC"/>
</dbReference>
<evidence type="ECO:0000313" key="6">
    <source>
        <dbReference type="Proteomes" id="UP000001882"/>
    </source>
</evidence>
<dbReference type="Pfam" id="PF13237">
    <property type="entry name" value="Fer4_10"/>
    <property type="match status" value="1"/>
</dbReference>
<keyword evidence="2" id="KW-0560">Oxidoreductase</keyword>
<feature type="domain" description="4Fe-4S ferredoxin-type" evidence="4">
    <location>
        <begin position="203"/>
        <end position="225"/>
    </location>
</feature>
<keyword evidence="6" id="KW-1185">Reference proteome</keyword>
<evidence type="ECO:0000256" key="1">
    <source>
        <dbReference type="ARBA" id="ARBA00010870"/>
    </source>
</evidence>
<reference evidence="5 6" key="2">
    <citation type="journal article" date="2008" name="Int. J. Syst. Evol. Microbiol.">
        <title>Methanocella paludicola gen. nov., sp. nov., a methane-producing archaeon, the first isolate of the lineage 'Rice Cluster I', and proposal of the new archaeal order Methanocellales ord. nov.</title>
        <authorList>
            <person name="Sakai S."/>
            <person name="Imachi H."/>
            <person name="Hanada S."/>
            <person name="Ohashi A."/>
            <person name="Harada H."/>
            <person name="Kamagata Y."/>
        </authorList>
    </citation>
    <scope>NUCLEOTIDE SEQUENCE [LARGE SCALE GENOMIC DNA]</scope>
    <source>
        <strain evidence="6">DSM 17711 / JCM 13418 / NBRC 101707 / SANAE</strain>
    </source>
</reference>
<dbReference type="EC" id="1.12.98.1" evidence="3"/>
<evidence type="ECO:0000256" key="2">
    <source>
        <dbReference type="ARBA" id="ARBA00023002"/>
    </source>
</evidence>
<dbReference type="OrthoDB" id="23478at2157"/>
<dbReference type="EMBL" id="AP011532">
    <property type="protein sequence ID" value="BAI62525.1"/>
    <property type="molecule type" value="Genomic_DNA"/>
</dbReference>
<dbReference type="GO" id="GO:0051536">
    <property type="term" value="F:iron-sulfur cluster binding"/>
    <property type="evidence" value="ECO:0007669"/>
    <property type="project" value="InterPro"/>
</dbReference>
<dbReference type="InterPro" id="IPR017896">
    <property type="entry name" value="4Fe4S_Fe-S-bd"/>
</dbReference>
<proteinExistence type="inferred from homology"/>
<dbReference type="InterPro" id="IPR017900">
    <property type="entry name" value="4Fe4S_Fe_S_CS"/>
</dbReference>
<gene>
    <name evidence="5" type="primary">frhG-2</name>
    <name evidence="5" type="ordered locus">MCP_2453</name>
</gene>
<dbReference type="GeneID" id="8682831"/>